<dbReference type="OrthoDB" id="5835829at2759"/>
<sequence>MLQLGTILHSNGFSITVVHTQYNSPDPSTHPDFSFLPLPDTSSALTGEFIPFALQLNINCENRFKECLAEVMRQQGQDNGIACIIYDEIMYFSQAAAKDLKLLSIVLRTGCAAISLTRDVLFQLGAEGHIPFSESRSNDLVPELYPLRFKDLPIMEKLENFLQLLSKASNIGTSSAIIYNTIDCLENSSLAKCLRARERDRKARQETSTSSAGASTNAVPRPHTSSAVTNGEFIAFSLQLNTNCKARFQECMAEVMRQQGLDDGIACIIYDDLMYFSEAAAKDLKLPSIILRTGCAANFLARIALTQLKQQGHIPFPEFLSSQDPELYSLRFKDLPILENLENFLQLVLLPSFIILWTVLKFIIGKNPEAMLDSNLSNRSNA</sequence>
<dbReference type="SUPFAM" id="SSF53756">
    <property type="entry name" value="UDP-Glycosyltransferase/glycogen phosphorylase"/>
    <property type="match status" value="2"/>
</dbReference>
<comment type="similarity">
    <text evidence="1">Belongs to the UDP-glycosyltransferase family.</text>
</comment>
<dbReference type="PANTHER" id="PTHR11926">
    <property type="entry name" value="GLUCOSYL/GLUCURONOSYL TRANSFERASES"/>
    <property type="match status" value="1"/>
</dbReference>
<keyword evidence="4" id="KW-0812">Transmembrane</keyword>
<dbReference type="EMBL" id="CM017324">
    <property type="protein sequence ID" value="KAE8039165.1"/>
    <property type="molecule type" value="Genomic_DNA"/>
</dbReference>
<feature type="compositionally biased region" description="Low complexity" evidence="3">
    <location>
        <begin position="207"/>
        <end position="218"/>
    </location>
</feature>
<evidence type="ECO:0000313" key="5">
    <source>
        <dbReference type="EMBL" id="KAE8039165.1"/>
    </source>
</evidence>
<dbReference type="AlphaFoldDB" id="A0A660KUX6"/>
<dbReference type="PANTHER" id="PTHR11926:SF1494">
    <property type="entry name" value="FLAVONOL 3-O-GLUCOSYLTRANSFERASE UGT76E12-RELATED"/>
    <property type="match status" value="1"/>
</dbReference>
<name>A0A660KUX6_9ROSI</name>
<dbReference type="Proteomes" id="UP000327013">
    <property type="component" value="Chromosome 4"/>
</dbReference>
<accession>A0A660KUX6</accession>
<keyword evidence="4" id="KW-0472">Membrane</keyword>
<evidence type="ECO:0000256" key="1">
    <source>
        <dbReference type="ARBA" id="ARBA00009995"/>
    </source>
</evidence>
<protein>
    <submittedName>
        <fullName evidence="5">Uncharacterized protein</fullName>
    </submittedName>
</protein>
<dbReference type="GO" id="GO:0080044">
    <property type="term" value="F:quercetin 7-O-glucosyltransferase activity"/>
    <property type="evidence" value="ECO:0007669"/>
    <property type="project" value="TreeGrafter"/>
</dbReference>
<dbReference type="Gene3D" id="3.40.50.2000">
    <property type="entry name" value="Glycogen Phosphorylase B"/>
    <property type="match status" value="2"/>
</dbReference>
<keyword evidence="4" id="KW-1133">Transmembrane helix</keyword>
<feature type="transmembrane region" description="Helical" evidence="4">
    <location>
        <begin position="344"/>
        <end position="364"/>
    </location>
</feature>
<dbReference type="GO" id="GO:0080043">
    <property type="term" value="F:quercetin 3-O-glucosyltransferase activity"/>
    <property type="evidence" value="ECO:0007669"/>
    <property type="project" value="TreeGrafter"/>
</dbReference>
<evidence type="ECO:0000256" key="2">
    <source>
        <dbReference type="ARBA" id="ARBA00022676"/>
    </source>
</evidence>
<reference evidence="5 6" key="1">
    <citation type="submission" date="2019-06" db="EMBL/GenBank/DDBJ databases">
        <title>A chromosomal-level reference genome of Carpinus fangiana (Coryloideae, Betulaceae).</title>
        <authorList>
            <person name="Yang X."/>
            <person name="Wang Z."/>
            <person name="Zhang L."/>
            <person name="Hao G."/>
            <person name="Liu J."/>
            <person name="Yang Y."/>
        </authorList>
    </citation>
    <scope>NUCLEOTIDE SEQUENCE [LARGE SCALE GENOMIC DNA]</scope>
    <source>
        <strain evidence="5">Cfa_2016G</strain>
        <tissue evidence="5">Leaf</tissue>
    </source>
</reference>
<evidence type="ECO:0000256" key="3">
    <source>
        <dbReference type="SAM" id="MobiDB-lite"/>
    </source>
</evidence>
<feature type="region of interest" description="Disordered" evidence="3">
    <location>
        <begin position="201"/>
        <end position="225"/>
    </location>
</feature>
<evidence type="ECO:0000313" key="6">
    <source>
        <dbReference type="Proteomes" id="UP000327013"/>
    </source>
</evidence>
<evidence type="ECO:0000256" key="4">
    <source>
        <dbReference type="SAM" id="Phobius"/>
    </source>
</evidence>
<keyword evidence="2" id="KW-0328">Glycosyltransferase</keyword>
<gene>
    <name evidence="5" type="ORF">FH972_011603</name>
</gene>
<keyword evidence="6" id="KW-1185">Reference proteome</keyword>
<organism evidence="5 6">
    <name type="scientific">Carpinus fangiana</name>
    <dbReference type="NCBI Taxonomy" id="176857"/>
    <lineage>
        <taxon>Eukaryota</taxon>
        <taxon>Viridiplantae</taxon>
        <taxon>Streptophyta</taxon>
        <taxon>Embryophyta</taxon>
        <taxon>Tracheophyta</taxon>
        <taxon>Spermatophyta</taxon>
        <taxon>Magnoliopsida</taxon>
        <taxon>eudicotyledons</taxon>
        <taxon>Gunneridae</taxon>
        <taxon>Pentapetalae</taxon>
        <taxon>rosids</taxon>
        <taxon>fabids</taxon>
        <taxon>Fagales</taxon>
        <taxon>Betulaceae</taxon>
        <taxon>Carpinus</taxon>
    </lineage>
</organism>
<proteinExistence type="inferred from homology"/>
<keyword evidence="2" id="KW-0808">Transferase</keyword>